<dbReference type="AlphaFoldDB" id="E8R2V0"/>
<dbReference type="STRING" id="575540.Isop_3032"/>
<feature type="transmembrane region" description="Helical" evidence="1">
    <location>
        <begin position="224"/>
        <end position="242"/>
    </location>
</feature>
<keyword evidence="1" id="KW-0812">Transmembrane</keyword>
<dbReference type="InParanoid" id="E8R2V0"/>
<keyword evidence="3" id="KW-1185">Reference proteome</keyword>
<dbReference type="KEGG" id="ipa:Isop_3032"/>
<accession>E8R2V0</accession>
<reference key="1">
    <citation type="submission" date="2010-11" db="EMBL/GenBank/DDBJ databases">
        <title>The complete sequence of chromosome of Isophaera pallida ATCC 43644.</title>
        <authorList>
            <consortium name="US DOE Joint Genome Institute (JGI-PGF)"/>
            <person name="Lucas S."/>
            <person name="Copeland A."/>
            <person name="Lapidus A."/>
            <person name="Bruce D."/>
            <person name="Goodwin L."/>
            <person name="Pitluck S."/>
            <person name="Kyrpides N."/>
            <person name="Mavromatis K."/>
            <person name="Pagani I."/>
            <person name="Ivanova N."/>
            <person name="Saunders E."/>
            <person name="Brettin T."/>
            <person name="Detter J.C."/>
            <person name="Han C."/>
            <person name="Tapia R."/>
            <person name="Land M."/>
            <person name="Hauser L."/>
            <person name="Markowitz V."/>
            <person name="Cheng J.-F."/>
            <person name="Hugenholtz P."/>
            <person name="Woyke T."/>
            <person name="Wu D."/>
            <person name="Eisen J.A."/>
        </authorList>
    </citation>
    <scope>NUCLEOTIDE SEQUENCE</scope>
    <source>
        <strain>ATCC 43644</strain>
    </source>
</reference>
<gene>
    <name evidence="2" type="ordered locus">Isop_3032</name>
</gene>
<protein>
    <recommendedName>
        <fullName evidence="4">Heparan-alpha-glucosaminide N-acetyltransferase catalytic domain-containing protein</fullName>
    </recommendedName>
</protein>
<dbReference type="PANTHER" id="PTHR31061:SF24">
    <property type="entry name" value="LD22376P"/>
    <property type="match status" value="1"/>
</dbReference>
<dbReference type="eggNOG" id="COG4299">
    <property type="taxonomic scope" value="Bacteria"/>
</dbReference>
<evidence type="ECO:0000313" key="2">
    <source>
        <dbReference type="EMBL" id="ADV63597.1"/>
    </source>
</evidence>
<evidence type="ECO:0000313" key="3">
    <source>
        <dbReference type="Proteomes" id="UP000008631"/>
    </source>
</evidence>
<evidence type="ECO:0008006" key="4">
    <source>
        <dbReference type="Google" id="ProtNLM"/>
    </source>
</evidence>
<dbReference type="Proteomes" id="UP000008631">
    <property type="component" value="Chromosome"/>
</dbReference>
<evidence type="ECO:0000256" key="1">
    <source>
        <dbReference type="SAM" id="Phobius"/>
    </source>
</evidence>
<feature type="transmembrane region" description="Helical" evidence="1">
    <location>
        <begin position="345"/>
        <end position="363"/>
    </location>
</feature>
<feature type="transmembrane region" description="Helical" evidence="1">
    <location>
        <begin position="162"/>
        <end position="181"/>
    </location>
</feature>
<proteinExistence type="predicted"/>
<organism evidence="2 3">
    <name type="scientific">Isosphaera pallida (strain ATCC 43644 / DSM 9630 / IS1B)</name>
    <dbReference type="NCBI Taxonomy" id="575540"/>
    <lineage>
        <taxon>Bacteria</taxon>
        <taxon>Pseudomonadati</taxon>
        <taxon>Planctomycetota</taxon>
        <taxon>Planctomycetia</taxon>
        <taxon>Isosphaerales</taxon>
        <taxon>Isosphaeraceae</taxon>
        <taxon>Isosphaera</taxon>
    </lineage>
</organism>
<reference evidence="2 3" key="2">
    <citation type="journal article" date="2011" name="Stand. Genomic Sci.">
        <title>Complete genome sequence of Isosphaera pallida type strain (IS1B).</title>
        <authorList>
            <consortium name="US DOE Joint Genome Institute (JGI-PGF)"/>
            <person name="Goker M."/>
            <person name="Cleland D."/>
            <person name="Saunders E."/>
            <person name="Lapidus A."/>
            <person name="Nolan M."/>
            <person name="Lucas S."/>
            <person name="Hammon N."/>
            <person name="Deshpande S."/>
            <person name="Cheng J.F."/>
            <person name="Tapia R."/>
            <person name="Han C."/>
            <person name="Goodwin L."/>
            <person name="Pitluck S."/>
            <person name="Liolios K."/>
            <person name="Pagani I."/>
            <person name="Ivanova N."/>
            <person name="Mavromatis K."/>
            <person name="Pati A."/>
            <person name="Chen A."/>
            <person name="Palaniappan K."/>
            <person name="Land M."/>
            <person name="Hauser L."/>
            <person name="Chang Y.J."/>
            <person name="Jeffries C.D."/>
            <person name="Detter J.C."/>
            <person name="Beck B."/>
            <person name="Woyke T."/>
            <person name="Bristow J."/>
            <person name="Eisen J.A."/>
            <person name="Markowitz V."/>
            <person name="Hugenholtz P."/>
            <person name="Kyrpides N.C."/>
            <person name="Klenk H.P."/>
        </authorList>
    </citation>
    <scope>NUCLEOTIDE SEQUENCE [LARGE SCALE GENOMIC DNA]</scope>
    <source>
        <strain evidence="3">ATCC 43644 / DSM 9630 / IS1B</strain>
    </source>
</reference>
<feature type="transmembrane region" description="Helical" evidence="1">
    <location>
        <begin position="88"/>
        <end position="109"/>
    </location>
</feature>
<dbReference type="PANTHER" id="PTHR31061">
    <property type="entry name" value="LD22376P"/>
    <property type="match status" value="1"/>
</dbReference>
<dbReference type="EMBL" id="CP002353">
    <property type="protein sequence ID" value="ADV63597.1"/>
    <property type="molecule type" value="Genomic_DNA"/>
</dbReference>
<sequence length="399" mass="43546">MSDAVTTSPPLSSPSRWDALDQFRGYTVAGMIVVNFVGGLAAVPAILKHHNTYCSYADTIMPQFFLAVGFAYRWTFLNRLERGGWQAAVRHALGRNLGLLLVGFLMYGLDGKAESWSDLKALGIRGVLIQAFQRDFFQTLVHIAIASLWVLPVINRSVWIRLTWLLGSCTLHVVLSSSFYYEWVTNRPGIDGGPLGFLTWTVPILVGSLAYDAWRAHAGRPVKLVVWCLAWGVLAMGLGYGLSCLNGPAPAWEASASEGSSAVVAVADANAGWGWRVPPGSWLADPPFLPPTRPVGLWTMSQRAGSVSYLVFSTGFALVVLGICVTASDLLGWGSLWLRRFGQHALVMYLVHGMAIDAVRPYVPKDAPGWYVAGATLLVLGICSLVARHLDRTRFRLQL</sequence>
<feature type="transmembrane region" description="Helical" evidence="1">
    <location>
        <begin position="26"/>
        <end position="47"/>
    </location>
</feature>
<keyword evidence="1" id="KW-1133">Transmembrane helix</keyword>
<dbReference type="RefSeq" id="WP_013565885.1">
    <property type="nucleotide sequence ID" value="NC_014962.1"/>
</dbReference>
<dbReference type="HOGENOM" id="CLU_690338_0_0_0"/>
<feature type="transmembrane region" description="Helical" evidence="1">
    <location>
        <begin position="307"/>
        <end position="333"/>
    </location>
</feature>
<feature type="transmembrane region" description="Helical" evidence="1">
    <location>
        <begin position="369"/>
        <end position="387"/>
    </location>
</feature>
<feature type="transmembrane region" description="Helical" evidence="1">
    <location>
        <begin position="136"/>
        <end position="155"/>
    </location>
</feature>
<keyword evidence="1" id="KW-0472">Membrane</keyword>
<feature type="transmembrane region" description="Helical" evidence="1">
    <location>
        <begin position="193"/>
        <end position="212"/>
    </location>
</feature>
<name>E8R2V0_ISOPI</name>
<dbReference type="OrthoDB" id="9766391at2"/>